<sequence>MVIHTEKTGKMRLVVEIEYAGKISDVIDKATVSSDGLQPKQVDLNFVHALNEPHLHDIRVIPNKHEVDQHFSCKDPLPNDNCHKFAPFRRKSVQEIFVHLKLFQFHVVNVHITEEQ</sequence>
<name>A0A699HZY7_TANCI</name>
<reference evidence="1" key="1">
    <citation type="journal article" date="2019" name="Sci. Rep.">
        <title>Draft genome of Tanacetum cinerariifolium, the natural source of mosquito coil.</title>
        <authorList>
            <person name="Yamashiro T."/>
            <person name="Shiraishi A."/>
            <person name="Satake H."/>
            <person name="Nakayama K."/>
        </authorList>
    </citation>
    <scope>NUCLEOTIDE SEQUENCE</scope>
</reference>
<gene>
    <name evidence="1" type="ORF">Tci_463545</name>
</gene>
<organism evidence="1">
    <name type="scientific">Tanacetum cinerariifolium</name>
    <name type="common">Dalmatian daisy</name>
    <name type="synonym">Chrysanthemum cinerariifolium</name>
    <dbReference type="NCBI Taxonomy" id="118510"/>
    <lineage>
        <taxon>Eukaryota</taxon>
        <taxon>Viridiplantae</taxon>
        <taxon>Streptophyta</taxon>
        <taxon>Embryophyta</taxon>
        <taxon>Tracheophyta</taxon>
        <taxon>Spermatophyta</taxon>
        <taxon>Magnoliopsida</taxon>
        <taxon>eudicotyledons</taxon>
        <taxon>Gunneridae</taxon>
        <taxon>Pentapetalae</taxon>
        <taxon>asterids</taxon>
        <taxon>campanulids</taxon>
        <taxon>Asterales</taxon>
        <taxon>Asteraceae</taxon>
        <taxon>Asteroideae</taxon>
        <taxon>Anthemideae</taxon>
        <taxon>Anthemidinae</taxon>
        <taxon>Tanacetum</taxon>
    </lineage>
</organism>
<dbReference type="AlphaFoldDB" id="A0A699HZY7"/>
<protein>
    <submittedName>
        <fullName evidence="1">Uncharacterized protein</fullName>
    </submittedName>
</protein>
<evidence type="ECO:0000313" key="1">
    <source>
        <dbReference type="EMBL" id="GEY91571.1"/>
    </source>
</evidence>
<dbReference type="EMBL" id="BKCJ010222083">
    <property type="protein sequence ID" value="GEY91571.1"/>
    <property type="molecule type" value="Genomic_DNA"/>
</dbReference>
<proteinExistence type="predicted"/>
<accession>A0A699HZY7</accession>
<comment type="caution">
    <text evidence="1">The sequence shown here is derived from an EMBL/GenBank/DDBJ whole genome shotgun (WGS) entry which is preliminary data.</text>
</comment>